<evidence type="ECO:0000313" key="6">
    <source>
        <dbReference type="EMBL" id="MBP2025255.1"/>
    </source>
</evidence>
<keyword evidence="7" id="KW-1185">Reference proteome</keyword>
<protein>
    <submittedName>
        <fullName evidence="6">ABC-2 type transport system ATP-binding protein</fullName>
    </submittedName>
</protein>
<dbReference type="Gene3D" id="3.40.50.300">
    <property type="entry name" value="P-loop containing nucleotide triphosphate hydrolases"/>
    <property type="match status" value="1"/>
</dbReference>
<dbReference type="PANTHER" id="PTHR43335">
    <property type="entry name" value="ABC TRANSPORTER, ATP-BINDING PROTEIN"/>
    <property type="match status" value="1"/>
</dbReference>
<dbReference type="PROSITE" id="PS50893">
    <property type="entry name" value="ABC_TRANSPORTER_2"/>
    <property type="match status" value="1"/>
</dbReference>
<dbReference type="InterPro" id="IPR003439">
    <property type="entry name" value="ABC_transporter-like_ATP-bd"/>
</dbReference>
<organism evidence="6 7">
    <name type="scientific">Peptoniphilus stercorisuis</name>
    <dbReference type="NCBI Taxonomy" id="1436965"/>
    <lineage>
        <taxon>Bacteria</taxon>
        <taxon>Bacillati</taxon>
        <taxon>Bacillota</taxon>
        <taxon>Tissierellia</taxon>
        <taxon>Tissierellales</taxon>
        <taxon>Peptoniphilaceae</taxon>
        <taxon>Peptoniphilus</taxon>
    </lineage>
</organism>
<dbReference type="InterPro" id="IPR027417">
    <property type="entry name" value="P-loop_NTPase"/>
</dbReference>
<dbReference type="SUPFAM" id="SSF52540">
    <property type="entry name" value="P-loop containing nucleoside triphosphate hydrolases"/>
    <property type="match status" value="1"/>
</dbReference>
<keyword evidence="2" id="KW-0813">Transport</keyword>
<dbReference type="Pfam" id="PF00005">
    <property type="entry name" value="ABC_tran"/>
    <property type="match status" value="1"/>
</dbReference>
<accession>A0ABS4KBV6</accession>
<evidence type="ECO:0000256" key="4">
    <source>
        <dbReference type="ARBA" id="ARBA00022840"/>
    </source>
</evidence>
<dbReference type="InterPro" id="IPR003593">
    <property type="entry name" value="AAA+_ATPase"/>
</dbReference>
<evidence type="ECO:0000256" key="2">
    <source>
        <dbReference type="ARBA" id="ARBA00022448"/>
    </source>
</evidence>
<reference evidence="6 7" key="1">
    <citation type="submission" date="2021-03" db="EMBL/GenBank/DDBJ databases">
        <title>Genomic Encyclopedia of Type Strains, Phase IV (KMG-IV): sequencing the most valuable type-strain genomes for metagenomic binning, comparative biology and taxonomic classification.</title>
        <authorList>
            <person name="Goeker M."/>
        </authorList>
    </citation>
    <scope>NUCLEOTIDE SEQUENCE [LARGE SCALE GENOMIC DNA]</scope>
    <source>
        <strain evidence="6 7">DSM 27563</strain>
    </source>
</reference>
<keyword evidence="4 6" id="KW-0067">ATP-binding</keyword>
<feature type="domain" description="ABC transporter" evidence="5">
    <location>
        <begin position="5"/>
        <end position="232"/>
    </location>
</feature>
<dbReference type="RefSeq" id="WP_210060553.1">
    <property type="nucleotide sequence ID" value="NZ_JAGGLJ010000006.1"/>
</dbReference>
<name>A0ABS4KBV6_9FIRM</name>
<dbReference type="Proteomes" id="UP001519306">
    <property type="component" value="Unassembled WGS sequence"/>
</dbReference>
<evidence type="ECO:0000256" key="3">
    <source>
        <dbReference type="ARBA" id="ARBA00022741"/>
    </source>
</evidence>
<gene>
    <name evidence="6" type="ORF">J2Z71_000785</name>
</gene>
<keyword evidence="3" id="KW-0547">Nucleotide-binding</keyword>
<dbReference type="SMART" id="SM00382">
    <property type="entry name" value="AAA"/>
    <property type="match status" value="1"/>
</dbReference>
<evidence type="ECO:0000313" key="7">
    <source>
        <dbReference type="Proteomes" id="UP001519306"/>
    </source>
</evidence>
<dbReference type="GO" id="GO:0005524">
    <property type="term" value="F:ATP binding"/>
    <property type="evidence" value="ECO:0007669"/>
    <property type="project" value="UniProtKB-KW"/>
</dbReference>
<dbReference type="EMBL" id="JAGGLJ010000006">
    <property type="protein sequence ID" value="MBP2025255.1"/>
    <property type="molecule type" value="Genomic_DNA"/>
</dbReference>
<comment type="caution">
    <text evidence="6">The sequence shown here is derived from an EMBL/GenBank/DDBJ whole genome shotgun (WGS) entry which is preliminary data.</text>
</comment>
<evidence type="ECO:0000256" key="1">
    <source>
        <dbReference type="ARBA" id="ARBA00005417"/>
    </source>
</evidence>
<dbReference type="PANTHER" id="PTHR43335:SF8">
    <property type="entry name" value="ABC TRANSPORTER, ATP-BINDING PROTEIN"/>
    <property type="match status" value="1"/>
</dbReference>
<sequence>MEKLIECKSITKTFGNIKALNDLDFNLYDGDIYGLVGANGAGKSTLLKILAGHIKESSGEVIILSENGDNHNKVREEMGFLVENPGFYSYMTGKKNLKYQCDLKGINYDSEIEDLAKEFKIDNALNKKVKGYSTGMRQRLGLVASMINRPKILILDEPINGLDPTGIIELRNFILKINKEWNTTIIISSHILNELSLIATRVGFIKDGHMVDELTSEELKERSKMCIKLIVENEDSSKVIAILEEELKITDYKVLSDGEIEIYNDINIIDIQRKLASHDIYPKSISNKENSLEDYYIELMGGNK</sequence>
<comment type="similarity">
    <text evidence="1">Belongs to the ABC transporter superfamily.</text>
</comment>
<proteinExistence type="inferred from homology"/>
<evidence type="ECO:0000259" key="5">
    <source>
        <dbReference type="PROSITE" id="PS50893"/>
    </source>
</evidence>